<dbReference type="InterPro" id="IPR027417">
    <property type="entry name" value="P-loop_NTPase"/>
</dbReference>
<dbReference type="InterPro" id="IPR056886">
    <property type="entry name" value="NPHP3_ab_dom"/>
</dbReference>
<feature type="domain" description="Nephrocystin-3 TPR-repeats region" evidence="9">
    <location>
        <begin position="922"/>
        <end position="1164"/>
    </location>
</feature>
<dbReference type="SUPFAM" id="SSF48452">
    <property type="entry name" value="TPR-like"/>
    <property type="match status" value="3"/>
</dbReference>
<feature type="repeat" description="TPR" evidence="5">
    <location>
        <begin position="1300"/>
        <end position="1333"/>
    </location>
</feature>
<feature type="repeat" description="TPR" evidence="5">
    <location>
        <begin position="1342"/>
        <end position="1375"/>
    </location>
</feature>
<evidence type="ECO:0000256" key="2">
    <source>
        <dbReference type="ARBA" id="ARBA00022737"/>
    </source>
</evidence>
<keyword evidence="2" id="KW-0677">Repeat</keyword>
<evidence type="ECO:0000313" key="12">
    <source>
        <dbReference type="Proteomes" id="UP000735302"/>
    </source>
</evidence>
<dbReference type="Pfam" id="PF24884">
    <property type="entry name" value="NPHP3_hel"/>
    <property type="match status" value="1"/>
</dbReference>
<dbReference type="InterPro" id="IPR056885">
    <property type="entry name" value="TPR_NPHP3"/>
</dbReference>
<feature type="compositionally biased region" description="Basic and acidic residues" evidence="7">
    <location>
        <begin position="397"/>
        <end position="407"/>
    </location>
</feature>
<dbReference type="SUPFAM" id="SSF52540">
    <property type="entry name" value="P-loop containing nucleoside triphosphate hydrolases"/>
    <property type="match status" value="1"/>
</dbReference>
<dbReference type="EMBL" id="BLXT01006630">
    <property type="protein sequence ID" value="GFO32572.1"/>
    <property type="molecule type" value="Genomic_DNA"/>
</dbReference>
<proteinExistence type="predicted"/>
<dbReference type="InterPro" id="IPR056883">
    <property type="entry name" value="NPHP3_hel"/>
</dbReference>
<dbReference type="PROSITE" id="PS50005">
    <property type="entry name" value="TPR"/>
    <property type="match status" value="6"/>
</dbReference>
<evidence type="ECO:0000259" key="8">
    <source>
        <dbReference type="Pfam" id="PF24884"/>
    </source>
</evidence>
<feature type="repeat" description="TPR" evidence="5">
    <location>
        <begin position="1258"/>
        <end position="1291"/>
    </location>
</feature>
<evidence type="ECO:0000256" key="3">
    <source>
        <dbReference type="ARBA" id="ARBA00022803"/>
    </source>
</evidence>
<dbReference type="InterPro" id="IPR011990">
    <property type="entry name" value="TPR-like_helical_dom_sf"/>
</dbReference>
<feature type="domain" description="Nephrocystin-3 alpha-beta" evidence="10">
    <location>
        <begin position="281"/>
        <end position="449"/>
    </location>
</feature>
<dbReference type="Pfam" id="PF24885">
    <property type="entry name" value="TPR_NPHP3"/>
    <property type="match status" value="1"/>
</dbReference>
<feature type="repeat" description="TPR" evidence="5">
    <location>
        <begin position="1174"/>
        <end position="1207"/>
    </location>
</feature>
<accession>A0AAV4CLN0</accession>
<dbReference type="InterPro" id="IPR019734">
    <property type="entry name" value="TPR_rpt"/>
</dbReference>
<dbReference type="Pfam" id="PF13424">
    <property type="entry name" value="TPR_12"/>
    <property type="match status" value="2"/>
</dbReference>
<dbReference type="Gene3D" id="1.25.40.10">
    <property type="entry name" value="Tetratricopeptide repeat domain"/>
    <property type="match status" value="2"/>
</dbReference>
<keyword evidence="12" id="KW-1185">Reference proteome</keyword>
<feature type="repeat" description="TPR" evidence="5">
    <location>
        <begin position="1021"/>
        <end position="1054"/>
    </location>
</feature>
<organism evidence="11 12">
    <name type="scientific">Plakobranchus ocellatus</name>
    <dbReference type="NCBI Taxonomy" id="259542"/>
    <lineage>
        <taxon>Eukaryota</taxon>
        <taxon>Metazoa</taxon>
        <taxon>Spiralia</taxon>
        <taxon>Lophotrochozoa</taxon>
        <taxon>Mollusca</taxon>
        <taxon>Gastropoda</taxon>
        <taxon>Heterobranchia</taxon>
        <taxon>Euthyneura</taxon>
        <taxon>Panpulmonata</taxon>
        <taxon>Sacoglossa</taxon>
        <taxon>Placobranchoidea</taxon>
        <taxon>Plakobranchidae</taxon>
        <taxon>Plakobranchus</taxon>
    </lineage>
</organism>
<dbReference type="Pfam" id="PF13181">
    <property type="entry name" value="TPR_8"/>
    <property type="match status" value="1"/>
</dbReference>
<keyword evidence="3 5" id="KW-0802">TPR repeat</keyword>
<feature type="compositionally biased region" description="Polar residues" evidence="7">
    <location>
        <begin position="416"/>
        <end position="429"/>
    </location>
</feature>
<evidence type="ECO:0000256" key="7">
    <source>
        <dbReference type="SAM" id="MobiDB-lite"/>
    </source>
</evidence>
<evidence type="ECO:0000256" key="1">
    <source>
        <dbReference type="ARBA" id="ARBA00022687"/>
    </source>
</evidence>
<sequence>MGTGGSFLRSHDDEDILGSDLEGTNGVLKRIPIEIKPRGKLGLRSVGSLGRSKPKGGSLRSALSMDLENPEVERIRKDFEMYRLNRDNEMANCQKKERKLETENKRLRAELLALQKTCTRMRAERDAALEAEQEALARASVFECERDKVQRQFKLFRETKESEIQNLLRAKQELENRLSKFAFGCQVGDDSDSHSRHGLGDLGNSHPGDWWTTLESEPSLGSSTVHLHQASSSAYQYHRGPELASSALEMDGPFMNLNKEDWNLAVMNSTGVFPLGPVQVLSQVIRVYVAVSSDMLHEFHTFCDEHVAKLNALCEKEGKVFALVHLTPGQKQINTDDEVFEPDTRLRKQQIDMSMIFVAFLGSSLQAKLSAEIKHACLDKPTSKPCLFIMSETAESKSTKPSQEMRELKRKVRESATPSVTVVHTSPSHGSSALAAYRDLERIIRNELGLDRDSSELHPLSDSLAGVGLDFQCESMIIKQNRLTPLPQELGLDRDSSELHPLSDSLAGELGLDRDSSELHLLSDSLAGVGLDFQCDSEQRDFLLSAVQASCEMGFEKYYEHLNTQVSAAGPLPPFLVIGSPGSGKSLLMAKWLQLQEEKTPNTLLLYHFVGISSSVSADPIVMIRRLTAQLMQHVTTPPPLTCDPVRLVEEFPRWLEKVSARSPGGVILVLDSVDRFPQADVHLKWLLDPLPVDARVIVSVNEESCPQAWRSWPTLHMEASSSKHVKELLKAEMGALLANIGGGLQQWRSTGADGGGGRGGGLAALLEPDREAEIVSQCRTAATCCPLYVALLARHLASIDGADSKVIDKHLSTMLTSSDSCELYRSVMELYTESLTVHSADLLRQVLQLIYASRCGMLESELLALVPDLDWQELCTHYDFLSSHLVVKYQLGLLTVAHAQAQEAIFDVCFKDGMDELASVRQKLIRYFQEKVGPGKSCSRAVDELPWLVSQTGNKQQLEKCILDLGVFQQICARGRCSELLGYWLMVDWDREKVAEAYFQACKNSETAAGQGDLNLLKVAETYETLGRFLRDLGLLPQALPALQRALEIRETALDPDDALVGRSLHQLACLHAQWGKLTTAETLHRHALEICQTTLGPEHPLVARELDALAVLYQKMEKHDLAHPLKKRAFAIKKKLRTPRGTTGGDVGTDPLQRRALQLEELVIAPDSADVARSLNELGVLYYLQNNADVAESYFKRSLEMRESILGPDHSDVASSLNNLAALYNDKKLYDKAEPLYDRALKIRLKNQSSDSPGVASIINHLARLYKQQGKFEKAEPLYRQAVDIREKAFGANHPSVATALVNLAVLISQQNRFSEAGPLFEQALKIYEDSLGPQHTRVAETLRNLAVMKYEEEDYQTAAHYYKRATEIKEQGVAYGDKVLSRRSSSIDTASTVKNI</sequence>
<dbReference type="Gene3D" id="3.40.50.300">
    <property type="entry name" value="P-loop containing nucleotide triphosphate hydrolases"/>
    <property type="match status" value="1"/>
</dbReference>
<dbReference type="GO" id="GO:0016055">
    <property type="term" value="P:Wnt signaling pathway"/>
    <property type="evidence" value="ECO:0007669"/>
    <property type="project" value="UniProtKB-KW"/>
</dbReference>
<feature type="coiled-coil region" evidence="6">
    <location>
        <begin position="86"/>
        <end position="124"/>
    </location>
</feature>
<feature type="region of interest" description="Disordered" evidence="7">
    <location>
        <begin position="397"/>
        <end position="429"/>
    </location>
</feature>
<dbReference type="PANTHER" id="PTHR45641:SF19">
    <property type="entry name" value="NEPHROCYSTIN-3"/>
    <property type="match status" value="1"/>
</dbReference>
<gene>
    <name evidence="11" type="ORF">PoB_005907700</name>
</gene>
<evidence type="ECO:0000256" key="4">
    <source>
        <dbReference type="ARBA" id="ARBA00040387"/>
    </source>
</evidence>
<dbReference type="PANTHER" id="PTHR45641">
    <property type="entry name" value="TETRATRICOPEPTIDE REPEAT PROTEIN (AFU_ORTHOLOGUE AFUA_6G03870)"/>
    <property type="match status" value="1"/>
</dbReference>
<feature type="domain" description="Nephrocystin 3 helical" evidence="8">
    <location>
        <begin position="769"/>
        <end position="906"/>
    </location>
</feature>
<protein>
    <recommendedName>
        <fullName evidence="4">Nephrocystin-3</fullName>
    </recommendedName>
</protein>
<evidence type="ECO:0000256" key="5">
    <source>
        <dbReference type="PROSITE-ProRule" id="PRU00339"/>
    </source>
</evidence>
<evidence type="ECO:0000256" key="6">
    <source>
        <dbReference type="SAM" id="Coils"/>
    </source>
</evidence>
<feature type="repeat" description="TPR" evidence="5">
    <location>
        <begin position="1216"/>
        <end position="1249"/>
    </location>
</feature>
<keyword evidence="6" id="KW-0175">Coiled coil</keyword>
<evidence type="ECO:0000259" key="9">
    <source>
        <dbReference type="Pfam" id="PF24885"/>
    </source>
</evidence>
<reference evidence="11 12" key="1">
    <citation type="journal article" date="2021" name="Elife">
        <title>Chloroplast acquisition without the gene transfer in kleptoplastic sea slugs, Plakobranchus ocellatus.</title>
        <authorList>
            <person name="Maeda T."/>
            <person name="Takahashi S."/>
            <person name="Yoshida T."/>
            <person name="Shimamura S."/>
            <person name="Takaki Y."/>
            <person name="Nagai Y."/>
            <person name="Toyoda A."/>
            <person name="Suzuki Y."/>
            <person name="Arimoto A."/>
            <person name="Ishii H."/>
            <person name="Satoh N."/>
            <person name="Nishiyama T."/>
            <person name="Hasebe M."/>
            <person name="Maruyama T."/>
            <person name="Minagawa J."/>
            <person name="Obokata J."/>
            <person name="Shigenobu S."/>
        </authorList>
    </citation>
    <scope>NUCLEOTIDE SEQUENCE [LARGE SCALE GENOMIC DNA]</scope>
</reference>
<evidence type="ECO:0000313" key="11">
    <source>
        <dbReference type="EMBL" id="GFO32572.1"/>
    </source>
</evidence>
<feature type="region of interest" description="Disordered" evidence="7">
    <location>
        <begin position="1"/>
        <end position="21"/>
    </location>
</feature>
<keyword evidence="1" id="KW-0879">Wnt signaling pathway</keyword>
<evidence type="ECO:0000259" key="10">
    <source>
        <dbReference type="Pfam" id="PF25022"/>
    </source>
</evidence>
<name>A0AAV4CLN0_9GAST</name>
<dbReference type="SMART" id="SM00028">
    <property type="entry name" value="TPR"/>
    <property type="match status" value="7"/>
</dbReference>
<dbReference type="Proteomes" id="UP000735302">
    <property type="component" value="Unassembled WGS sequence"/>
</dbReference>
<dbReference type="Pfam" id="PF25022">
    <property type="entry name" value="NPHP3"/>
    <property type="match status" value="1"/>
</dbReference>
<comment type="caution">
    <text evidence="11">The sequence shown here is derived from an EMBL/GenBank/DDBJ whole genome shotgun (WGS) entry which is preliminary data.</text>
</comment>